<comment type="similarity">
    <text evidence="1">Belongs to the ATP-dependent AMP-binding enzyme family.</text>
</comment>
<evidence type="ECO:0000256" key="2">
    <source>
        <dbReference type="ARBA" id="ARBA00022598"/>
    </source>
</evidence>
<reference evidence="8 9" key="1">
    <citation type="submission" date="2018-06" db="EMBL/GenBank/DDBJ databases">
        <title>Genomic Encyclopedia of Type Strains, Phase III (KMG-III): the genomes of soil and plant-associated and newly described type strains.</title>
        <authorList>
            <person name="Whitman W."/>
        </authorList>
    </citation>
    <scope>NUCLEOTIDE SEQUENCE [LARGE SCALE GENOMIC DNA]</scope>
    <source>
        <strain evidence="8 9">CGMCC 1.8979</strain>
    </source>
</reference>
<dbReference type="PANTHER" id="PTHR42921">
    <property type="entry name" value="ACETOACETYL-COA SYNTHETASE"/>
    <property type="match status" value="1"/>
</dbReference>
<evidence type="ECO:0000256" key="4">
    <source>
        <dbReference type="ARBA" id="ARBA00022840"/>
    </source>
</evidence>
<dbReference type="InterPro" id="IPR000873">
    <property type="entry name" value="AMP-dep_synth/lig_dom"/>
</dbReference>
<dbReference type="InterPro" id="IPR042099">
    <property type="entry name" value="ANL_N_sf"/>
</dbReference>
<dbReference type="InterPro" id="IPR032387">
    <property type="entry name" value="ACAS_N"/>
</dbReference>
<dbReference type="AlphaFoldDB" id="A0A327YBL2"/>
<evidence type="ECO:0000313" key="9">
    <source>
        <dbReference type="Proteomes" id="UP000248555"/>
    </source>
</evidence>
<keyword evidence="4" id="KW-0067">ATP-binding</keyword>
<organism evidence="8 9">
    <name type="scientific">Paranoxybacillus vitaminiphilus</name>
    <dbReference type="NCBI Taxonomy" id="581036"/>
    <lineage>
        <taxon>Bacteria</taxon>
        <taxon>Bacillati</taxon>
        <taxon>Bacillota</taxon>
        <taxon>Bacilli</taxon>
        <taxon>Bacillales</taxon>
        <taxon>Anoxybacillaceae</taxon>
        <taxon>Paranoxybacillus</taxon>
    </lineage>
</organism>
<feature type="domain" description="AMP-dependent synthetase/ligase" evidence="5">
    <location>
        <begin position="106"/>
        <end position="478"/>
    </location>
</feature>
<dbReference type="OrthoDB" id="9778383at2"/>
<name>A0A327YBL2_9BACL</name>
<keyword evidence="3" id="KW-0547">Nucleotide-binding</keyword>
<evidence type="ECO:0000259" key="6">
    <source>
        <dbReference type="Pfam" id="PF13193"/>
    </source>
</evidence>
<dbReference type="PANTHER" id="PTHR42921:SF1">
    <property type="entry name" value="ACETOACETYL-COA SYNTHETASE"/>
    <property type="match status" value="1"/>
</dbReference>
<feature type="domain" description="Acetyl-coenzyme A synthetase N-terminal" evidence="7">
    <location>
        <begin position="42"/>
        <end position="97"/>
    </location>
</feature>
<dbReference type="Pfam" id="PF00501">
    <property type="entry name" value="AMP-binding"/>
    <property type="match status" value="1"/>
</dbReference>
<dbReference type="InterPro" id="IPR005914">
    <property type="entry name" value="Acac_CoA_synth"/>
</dbReference>
<dbReference type="Gene3D" id="3.30.300.30">
    <property type="match status" value="1"/>
</dbReference>
<evidence type="ECO:0000256" key="1">
    <source>
        <dbReference type="ARBA" id="ARBA00006432"/>
    </source>
</evidence>
<accession>A0A327YBL2</accession>
<dbReference type="Proteomes" id="UP000248555">
    <property type="component" value="Unassembled WGS sequence"/>
</dbReference>
<evidence type="ECO:0000256" key="3">
    <source>
        <dbReference type="ARBA" id="ARBA00022741"/>
    </source>
</evidence>
<protein>
    <submittedName>
        <fullName evidence="8">Acetoacetyl-CoA synthetase</fullName>
    </submittedName>
</protein>
<dbReference type="GO" id="GO:0030729">
    <property type="term" value="F:acetoacetate-CoA ligase activity"/>
    <property type="evidence" value="ECO:0007669"/>
    <property type="project" value="InterPro"/>
</dbReference>
<feature type="domain" description="AMP-binding enzyme C-terminal" evidence="6">
    <location>
        <begin position="542"/>
        <end position="619"/>
    </location>
</feature>
<dbReference type="NCBIfam" id="NF002937">
    <property type="entry name" value="PRK03584.1"/>
    <property type="match status" value="1"/>
</dbReference>
<dbReference type="Pfam" id="PF16177">
    <property type="entry name" value="ACAS_N"/>
    <property type="match status" value="1"/>
</dbReference>
<dbReference type="InterPro" id="IPR025110">
    <property type="entry name" value="AMP-bd_C"/>
</dbReference>
<dbReference type="InterPro" id="IPR045851">
    <property type="entry name" value="AMP-bd_C_sf"/>
</dbReference>
<keyword evidence="2" id="KW-0436">Ligase</keyword>
<dbReference type="RefSeq" id="WP_111645655.1">
    <property type="nucleotide sequence ID" value="NZ_QLMH01000010.1"/>
</dbReference>
<dbReference type="CDD" id="cd05943">
    <property type="entry name" value="AACS"/>
    <property type="match status" value="1"/>
</dbReference>
<dbReference type="Pfam" id="PF13193">
    <property type="entry name" value="AMP-binding_C"/>
    <property type="match status" value="1"/>
</dbReference>
<dbReference type="GO" id="GO:0005524">
    <property type="term" value="F:ATP binding"/>
    <property type="evidence" value="ECO:0007669"/>
    <property type="project" value="UniProtKB-KW"/>
</dbReference>
<dbReference type="NCBIfam" id="TIGR01217">
    <property type="entry name" value="ac_ac_CoA_syn"/>
    <property type="match status" value="1"/>
</dbReference>
<gene>
    <name evidence="8" type="ORF">B0I26_11045</name>
</gene>
<keyword evidence="9" id="KW-1185">Reference proteome</keyword>
<dbReference type="EMBL" id="QLMH01000010">
    <property type="protein sequence ID" value="RAK18413.1"/>
    <property type="molecule type" value="Genomic_DNA"/>
</dbReference>
<dbReference type="Gene3D" id="3.40.50.12780">
    <property type="entry name" value="N-terminal domain of ligase-like"/>
    <property type="match status" value="1"/>
</dbReference>
<dbReference type="InterPro" id="IPR020845">
    <property type="entry name" value="AMP-binding_CS"/>
</dbReference>
<evidence type="ECO:0000313" key="8">
    <source>
        <dbReference type="EMBL" id="RAK18413.1"/>
    </source>
</evidence>
<dbReference type="SUPFAM" id="SSF56801">
    <property type="entry name" value="Acetyl-CoA synthetase-like"/>
    <property type="match status" value="1"/>
</dbReference>
<evidence type="ECO:0000259" key="7">
    <source>
        <dbReference type="Pfam" id="PF16177"/>
    </source>
</evidence>
<dbReference type="GO" id="GO:0006629">
    <property type="term" value="P:lipid metabolic process"/>
    <property type="evidence" value="ECO:0007669"/>
    <property type="project" value="InterPro"/>
</dbReference>
<sequence>MALEKVEGKLLWEPSPQLQEKSNVKQFMTWLEETRGLSFQTYHQLWEWSVSDLEGFWASLWDFFHIQAKTPYDEVLEERKMPGARWFSGATLNYAEHIFRHDLSEEIAVIYETEIRPQGNVTWDELRKNTAAVAEYLKSLGVKRGDRIVAYASNIHETLTAFLACASIGAIWSSCAPEFGIMSVVDRFKQIEPKVLFAVDGYRYGGKDYERLELVKMIQEELPSLQKTIIIPYLHEHPNVDELKNAALWNDLITKYKGATLTFEPVPFDHPLWILYSSGTTGKPKAIVHSQGGILLEHLKLLSLQMDLKKGDRFFWYTTTGWMMWNVVVSGLLTGSTILLYDGNPGHPNYNVLWKFAESTKMTVFGTSASFLTACMKAEVKPKEHFDLSHLKSIGSTGSPLPPSGFEWVYENVKEDVWLFSTSGGTDLCTAFVGGTPLLPVHAGELQACALGASVKAYNDQGEEIIDEIGELVITEPMPSMPIYFWNDENGRRYKESYFDVYPGIWRHGDFIKMTSRGSCIIYGRSDATINRGGIRMGTSEIYNALESIPEVVDSLVVDLPITSEQSYMPLFVVLKEGAQLSDELKTRIKQAIRENCSPRYVPNDIFRVEELPKTLNGKKLEIPIKKILMGTPVDKAVNLGSLLNPKALQYFVEFKKNMDGS</sequence>
<evidence type="ECO:0000259" key="5">
    <source>
        <dbReference type="Pfam" id="PF00501"/>
    </source>
</evidence>
<proteinExistence type="inferred from homology"/>
<dbReference type="PROSITE" id="PS00455">
    <property type="entry name" value="AMP_BINDING"/>
    <property type="match status" value="1"/>
</dbReference>
<comment type="caution">
    <text evidence="8">The sequence shown here is derived from an EMBL/GenBank/DDBJ whole genome shotgun (WGS) entry which is preliminary data.</text>
</comment>